<evidence type="ECO:0000313" key="1">
    <source>
        <dbReference type="EMBL" id="SJZ76776.1"/>
    </source>
</evidence>
<dbReference type="GeneID" id="70584211"/>
<dbReference type="GO" id="GO:0051213">
    <property type="term" value="F:dioxygenase activity"/>
    <property type="evidence" value="ECO:0007669"/>
    <property type="project" value="UniProtKB-KW"/>
</dbReference>
<dbReference type="EMBL" id="FUXB01000005">
    <property type="protein sequence ID" value="SJZ76776.1"/>
    <property type="molecule type" value="Genomic_DNA"/>
</dbReference>
<name>A0A1T4NCH7_VIBCI</name>
<gene>
    <name evidence="1" type="ORF">SAMN02745782_01314</name>
</gene>
<keyword evidence="1" id="KW-0223">Dioxygenase</keyword>
<dbReference type="PIRSF" id="PIRSF028139">
    <property type="entry name" value="DOPA-diox_rel_Mll2280"/>
    <property type="match status" value="1"/>
</dbReference>
<sequence length="107" mass="12417">MYHAHVYFDLSEQNQAQSLQQKILAEQSGQILRLFSLVPRLVGPHRKPMFEIHFSEQQSDFIDWLDKARGELSVLIHPVSGNDIDDHSEPQVRWLGEKLGVNLDKLR</sequence>
<proteinExistence type="predicted"/>
<keyword evidence="2" id="KW-1185">Reference proteome</keyword>
<dbReference type="PANTHER" id="PTHR36423:SF2">
    <property type="entry name" value="AFR070WP"/>
    <property type="match status" value="1"/>
</dbReference>
<dbReference type="RefSeq" id="WP_078925715.1">
    <property type="nucleotide sequence ID" value="NZ_FUXB01000005.1"/>
</dbReference>
<reference evidence="2" key="1">
    <citation type="submission" date="2017-02" db="EMBL/GenBank/DDBJ databases">
        <authorList>
            <person name="Varghese N."/>
            <person name="Submissions S."/>
        </authorList>
    </citation>
    <scope>NUCLEOTIDE SEQUENCE [LARGE SCALE GENOMIC DNA]</scope>
    <source>
        <strain evidence="2">DSM 19608</strain>
    </source>
</reference>
<dbReference type="InterPro" id="IPR023389">
    <property type="entry name" value="DOPA-like_sf"/>
</dbReference>
<dbReference type="Gene3D" id="3.30.70.1240">
    <property type="entry name" value="DOPA-like domains"/>
    <property type="match status" value="1"/>
</dbReference>
<dbReference type="Pfam" id="PF08883">
    <property type="entry name" value="DOPA_dioxygen"/>
    <property type="match status" value="1"/>
</dbReference>
<dbReference type="InterPro" id="IPR014980">
    <property type="entry name" value="DOPA_dioxygen"/>
</dbReference>
<dbReference type="Proteomes" id="UP000190834">
    <property type="component" value="Unassembled WGS sequence"/>
</dbReference>
<dbReference type="PANTHER" id="PTHR36423">
    <property type="entry name" value="AFR070WP"/>
    <property type="match status" value="1"/>
</dbReference>
<dbReference type="AlphaFoldDB" id="A0A1T4NCH7"/>
<organism evidence="1 2">
    <name type="scientific">Vibrio cincinnatiensis DSM 19608</name>
    <dbReference type="NCBI Taxonomy" id="1123491"/>
    <lineage>
        <taxon>Bacteria</taxon>
        <taxon>Pseudomonadati</taxon>
        <taxon>Pseudomonadota</taxon>
        <taxon>Gammaproteobacteria</taxon>
        <taxon>Vibrionales</taxon>
        <taxon>Vibrionaceae</taxon>
        <taxon>Vibrio</taxon>
    </lineage>
</organism>
<dbReference type="OrthoDB" id="572228at2"/>
<protein>
    <submittedName>
        <fullName evidence="1">DOPA 4,5-dioxygenase</fullName>
    </submittedName>
</protein>
<evidence type="ECO:0000313" key="2">
    <source>
        <dbReference type="Proteomes" id="UP000190834"/>
    </source>
</evidence>
<dbReference type="STRING" id="1123491.SAMN02745782_01314"/>
<accession>A0A1T4NCH7</accession>
<dbReference type="SUPFAM" id="SSF143410">
    <property type="entry name" value="DOPA-like"/>
    <property type="match status" value="1"/>
</dbReference>
<keyword evidence="1" id="KW-0560">Oxidoreductase</keyword>